<organism evidence="3 4">
    <name type="scientific">Rhodococcus aetherivorans</name>
    <dbReference type="NCBI Taxonomy" id="191292"/>
    <lineage>
        <taxon>Bacteria</taxon>
        <taxon>Bacillati</taxon>
        <taxon>Actinomycetota</taxon>
        <taxon>Actinomycetes</taxon>
        <taxon>Mycobacteriales</taxon>
        <taxon>Nocardiaceae</taxon>
        <taxon>Rhodococcus</taxon>
    </lineage>
</organism>
<accession>A0ABQ0YNF9</accession>
<evidence type="ECO:0000259" key="2">
    <source>
        <dbReference type="SMART" id="SM00943"/>
    </source>
</evidence>
<evidence type="ECO:0000313" key="3">
    <source>
        <dbReference type="EMBL" id="GES37940.1"/>
    </source>
</evidence>
<dbReference type="Pfam" id="PF13481">
    <property type="entry name" value="AAA_25"/>
    <property type="match status" value="1"/>
</dbReference>
<feature type="compositionally biased region" description="Basic and acidic residues" evidence="1">
    <location>
        <begin position="703"/>
        <end position="714"/>
    </location>
</feature>
<dbReference type="SMART" id="SM00943">
    <property type="entry name" value="Prim-Pol"/>
    <property type="match status" value="1"/>
</dbReference>
<reference evidence="3 4" key="1">
    <citation type="journal article" date="2018" name="Biodegradation">
        <title>1,4-Dioxane degradation characteristics of Rhodococcus aetherivorans JCM 14343.</title>
        <authorList>
            <person name="Inoue D."/>
            <person name="Tsunoda T."/>
            <person name="Yamamoto N."/>
            <person name="Ike M."/>
            <person name="Sei K."/>
        </authorList>
    </citation>
    <scope>NUCLEOTIDE SEQUENCE [LARGE SCALE GENOMIC DNA]</scope>
    <source>
        <strain evidence="3 4">JCM 14343</strain>
    </source>
</reference>
<evidence type="ECO:0000313" key="4">
    <source>
        <dbReference type="Proteomes" id="UP000325466"/>
    </source>
</evidence>
<dbReference type="InterPro" id="IPR027417">
    <property type="entry name" value="P-loop_NTPase"/>
</dbReference>
<dbReference type="InterPro" id="IPR015330">
    <property type="entry name" value="DNA_primase/pol_bifunc_N"/>
</dbReference>
<feature type="domain" description="DNA primase/polymerase bifunctional N-terminal" evidence="2">
    <location>
        <begin position="14"/>
        <end position="191"/>
    </location>
</feature>
<gene>
    <name evidence="3" type="ORF">RAJCM14343_3200</name>
</gene>
<sequence>MTDADHDAIYSRGAPVYRRAGWTAPLPFPPREKFPPPAGWSGHDGRWPDDAQIGLWAREHPASSNLGLRLDYGIVGIDVDAYDAKTGGQTLKEAETRWGPLPRTYRSSSRLDDKTSGIRVFRAPEDVMFQSRIAFPDSAIGDVEIVQPHHRFVITWPSIHPKTGQQYRWFGPDGRLLPEGVVPVVEDLAELPEAWVSALAKDAVREEAFAGSTPLQSGVESAVDSALYEELRHLRDDGAPDTVVAARLQRALTDLSDGAGSRYDATRDHVLALMRYHSCGRIGVPRALEELFTVYVTEVMDTRSPRVAEAEFKRFTEGAALLVAATPPTDASSVLGIERSVTGEIGEGVASSRMEGSAELSSWEPVDLEDVLAGDRELLVPTLFERADGVCLLYPGMVHSFHGESESGKSLIAQIECVRVLKQGRDVLYLDFESDASSVVERLLEFGATAESIRAHFHYHQPEVQPSTLQDRRAWEQMLTGAYALAVVDGVTDALGVFGCATKDNDEVARWIRAVPKAIAARTGAAVVLIDHVTKDTSSRGRFAIGGQSKMAGLTGAAYTVEVAQPLGRGLRGEVVLRVGKDRPGAVRPHCGSFHKKDRTQEAARVVIDSTASPPVVTIHPPGASQDGEPNADSAEFRPTALMERISKLIEKQPGELTKTKAGDLAGGQKQSRLHAAGVLLSEGFLSSERGRGGHDVLSSVKPYREADDPRSDRFLAGGNLQCSK</sequence>
<dbReference type="EMBL" id="BLAH01000089">
    <property type="protein sequence ID" value="GES37940.1"/>
    <property type="molecule type" value="Genomic_DNA"/>
</dbReference>
<dbReference type="RefSeq" id="WP_051445977.1">
    <property type="nucleotide sequence ID" value="NZ_BAAAYP010000024.1"/>
</dbReference>
<dbReference type="Gene3D" id="3.40.50.300">
    <property type="entry name" value="P-loop containing nucleotide triphosphate hydrolases"/>
    <property type="match status" value="1"/>
</dbReference>
<proteinExistence type="predicted"/>
<dbReference type="SUPFAM" id="SSF52540">
    <property type="entry name" value="P-loop containing nucleoside triphosphate hydrolases"/>
    <property type="match status" value="1"/>
</dbReference>
<protein>
    <submittedName>
        <fullName evidence="3">DNA primase/helicase</fullName>
    </submittedName>
</protein>
<keyword evidence="4" id="KW-1185">Reference proteome</keyword>
<feature type="region of interest" description="Disordered" evidence="1">
    <location>
        <begin position="686"/>
        <end position="725"/>
    </location>
</feature>
<dbReference type="Proteomes" id="UP000325466">
    <property type="component" value="Unassembled WGS sequence"/>
</dbReference>
<dbReference type="SUPFAM" id="SSF56747">
    <property type="entry name" value="Prim-pol domain"/>
    <property type="match status" value="1"/>
</dbReference>
<name>A0ABQ0YNF9_9NOCA</name>
<comment type="caution">
    <text evidence="3">The sequence shown here is derived from an EMBL/GenBank/DDBJ whole genome shotgun (WGS) entry which is preliminary data.</text>
</comment>
<dbReference type="Pfam" id="PF09250">
    <property type="entry name" value="Prim-Pol"/>
    <property type="match status" value="1"/>
</dbReference>
<evidence type="ECO:0000256" key="1">
    <source>
        <dbReference type="SAM" id="MobiDB-lite"/>
    </source>
</evidence>
<feature type="region of interest" description="Disordered" evidence="1">
    <location>
        <begin position="614"/>
        <end position="634"/>
    </location>
</feature>